<evidence type="ECO:0000313" key="2">
    <source>
        <dbReference type="Proteomes" id="UP000183947"/>
    </source>
</evidence>
<protein>
    <recommendedName>
        <fullName evidence="3">SpoIIAA-like</fullName>
    </recommendedName>
</protein>
<dbReference type="AlphaFoldDB" id="A0A1M7B3Z6"/>
<sequence>MVKYNAGKRQFEELQAFLTHASTLLHTCGWHKLLGDQRAMVAFTEEERLWINNNWLTDAHNKDKAIYAAILIAHDVFARLSMNLVMTQNKESSLTYRLFEDETAAAAWLQQLA</sequence>
<evidence type="ECO:0008006" key="3">
    <source>
        <dbReference type="Google" id="ProtNLM"/>
    </source>
</evidence>
<name>A0A1M7B3Z6_9BACT</name>
<organism evidence="1 2">
    <name type="scientific">Hymenobacter psychrotolerans DSM 18569</name>
    <dbReference type="NCBI Taxonomy" id="1121959"/>
    <lineage>
        <taxon>Bacteria</taxon>
        <taxon>Pseudomonadati</taxon>
        <taxon>Bacteroidota</taxon>
        <taxon>Cytophagia</taxon>
        <taxon>Cytophagales</taxon>
        <taxon>Hymenobacteraceae</taxon>
        <taxon>Hymenobacter</taxon>
    </lineage>
</organism>
<dbReference type="EMBL" id="FRAS01000015">
    <property type="protein sequence ID" value="SHL49596.1"/>
    <property type="molecule type" value="Genomic_DNA"/>
</dbReference>
<reference evidence="2" key="1">
    <citation type="submission" date="2016-11" db="EMBL/GenBank/DDBJ databases">
        <authorList>
            <person name="Varghese N."/>
            <person name="Submissions S."/>
        </authorList>
    </citation>
    <scope>NUCLEOTIDE SEQUENCE [LARGE SCALE GENOMIC DNA]</scope>
    <source>
        <strain evidence="2">DSM 18569</strain>
    </source>
</reference>
<gene>
    <name evidence="1" type="ORF">SAMN02746009_02849</name>
</gene>
<accession>A0A1M7B3Z6</accession>
<keyword evidence="2" id="KW-1185">Reference proteome</keyword>
<dbReference type="Proteomes" id="UP000183947">
    <property type="component" value="Unassembled WGS sequence"/>
</dbReference>
<evidence type="ECO:0000313" key="1">
    <source>
        <dbReference type="EMBL" id="SHL49596.1"/>
    </source>
</evidence>
<proteinExistence type="predicted"/>